<accession>A0A0C3LXQ4</accession>
<reference evidence="5" key="2">
    <citation type="submission" date="2015-01" db="EMBL/GenBank/DDBJ databases">
        <title>Evolutionary Origins and Diversification of the Mycorrhizal Mutualists.</title>
        <authorList>
            <consortium name="DOE Joint Genome Institute"/>
            <consortium name="Mycorrhizal Genomics Consortium"/>
            <person name="Kohler A."/>
            <person name="Kuo A."/>
            <person name="Nagy L.G."/>
            <person name="Floudas D."/>
            <person name="Copeland A."/>
            <person name="Barry K.W."/>
            <person name="Cichocki N."/>
            <person name="Veneault-Fourrey C."/>
            <person name="LaButti K."/>
            <person name="Lindquist E.A."/>
            <person name="Lipzen A."/>
            <person name="Lundell T."/>
            <person name="Morin E."/>
            <person name="Murat C."/>
            <person name="Riley R."/>
            <person name="Ohm R."/>
            <person name="Sun H."/>
            <person name="Tunlid A."/>
            <person name="Henrissat B."/>
            <person name="Grigoriev I.V."/>
            <person name="Hibbett D.S."/>
            <person name="Martin F."/>
        </authorList>
    </citation>
    <scope>NUCLEOTIDE SEQUENCE [LARGE SCALE GENOMIC DNA]</scope>
    <source>
        <strain evidence="5">MUT 4182</strain>
    </source>
</reference>
<feature type="region of interest" description="Disordered" evidence="1">
    <location>
        <begin position="744"/>
        <end position="764"/>
    </location>
</feature>
<evidence type="ECO:0000256" key="1">
    <source>
        <dbReference type="SAM" id="MobiDB-lite"/>
    </source>
</evidence>
<dbReference type="Proteomes" id="UP000054248">
    <property type="component" value="Unassembled WGS sequence"/>
</dbReference>
<dbReference type="InterPro" id="IPR019350">
    <property type="entry name" value="RNA_pol_I-sp_TIF_RRN6-like"/>
</dbReference>
<feature type="domain" description="RRN6 K-rich C-terminal" evidence="3">
    <location>
        <begin position="833"/>
        <end position="930"/>
    </location>
</feature>
<dbReference type="InterPro" id="IPR048535">
    <property type="entry name" value="RRN6_beta-prop"/>
</dbReference>
<dbReference type="HOGENOM" id="CLU_007284_0_0_1"/>
<dbReference type="PANTHER" id="PTHR28221">
    <property type="entry name" value="RNA POLYMERASE I-SPECIFIC TRANSCRIPTION INITIATION FACTOR RRN6"/>
    <property type="match status" value="1"/>
</dbReference>
<evidence type="ECO:0000259" key="2">
    <source>
        <dbReference type="Pfam" id="PF10214"/>
    </source>
</evidence>
<proteinExistence type="predicted"/>
<dbReference type="OrthoDB" id="2382881at2759"/>
<dbReference type="STRING" id="1051891.A0A0C3LXQ4"/>
<organism evidence="4 5">
    <name type="scientific">Tulasnella calospora MUT 4182</name>
    <dbReference type="NCBI Taxonomy" id="1051891"/>
    <lineage>
        <taxon>Eukaryota</taxon>
        <taxon>Fungi</taxon>
        <taxon>Dikarya</taxon>
        <taxon>Basidiomycota</taxon>
        <taxon>Agaricomycotina</taxon>
        <taxon>Agaricomycetes</taxon>
        <taxon>Cantharellales</taxon>
        <taxon>Tulasnellaceae</taxon>
        <taxon>Tulasnella</taxon>
    </lineage>
</organism>
<dbReference type="InterPro" id="IPR048536">
    <property type="entry name" value="Rrn6_K-rich"/>
</dbReference>
<dbReference type="Pfam" id="PF10214">
    <property type="entry name" value="Rrn6_beta-prop"/>
    <property type="match status" value="1"/>
</dbReference>
<reference evidence="4 5" key="1">
    <citation type="submission" date="2014-04" db="EMBL/GenBank/DDBJ databases">
        <authorList>
            <consortium name="DOE Joint Genome Institute"/>
            <person name="Kuo A."/>
            <person name="Girlanda M."/>
            <person name="Perotto S."/>
            <person name="Kohler A."/>
            <person name="Nagy L.G."/>
            <person name="Floudas D."/>
            <person name="Copeland A."/>
            <person name="Barry K.W."/>
            <person name="Cichocki N."/>
            <person name="Veneault-Fourrey C."/>
            <person name="LaButti K."/>
            <person name="Lindquist E.A."/>
            <person name="Lipzen A."/>
            <person name="Lundell T."/>
            <person name="Morin E."/>
            <person name="Murat C."/>
            <person name="Sun H."/>
            <person name="Tunlid A."/>
            <person name="Henrissat B."/>
            <person name="Grigoriev I.V."/>
            <person name="Hibbett D.S."/>
            <person name="Martin F."/>
            <person name="Nordberg H.P."/>
            <person name="Cantor M.N."/>
            <person name="Hua S.X."/>
        </authorList>
    </citation>
    <scope>NUCLEOTIDE SEQUENCE [LARGE SCALE GENOMIC DNA]</scope>
    <source>
        <strain evidence="4 5">MUT 4182</strain>
    </source>
</reference>
<feature type="domain" description="RRN6 beta-propeller" evidence="2">
    <location>
        <begin position="101"/>
        <end position="395"/>
    </location>
</feature>
<name>A0A0C3LXQ4_9AGAM</name>
<evidence type="ECO:0000313" key="5">
    <source>
        <dbReference type="Proteomes" id="UP000054248"/>
    </source>
</evidence>
<evidence type="ECO:0000313" key="4">
    <source>
        <dbReference type="EMBL" id="KIO26262.1"/>
    </source>
</evidence>
<dbReference type="PANTHER" id="PTHR28221:SF2">
    <property type="entry name" value="RNA POLYMERASE I-SPECIFIC TRANSCRIPTION INITIATION FACTOR RRN6"/>
    <property type="match status" value="1"/>
</dbReference>
<dbReference type="AlphaFoldDB" id="A0A0C3LXQ4"/>
<evidence type="ECO:0000259" key="3">
    <source>
        <dbReference type="Pfam" id="PF20639"/>
    </source>
</evidence>
<protein>
    <submittedName>
        <fullName evidence="4">Uncharacterized protein</fullName>
    </submittedName>
</protein>
<keyword evidence="5" id="KW-1185">Reference proteome</keyword>
<dbReference type="Pfam" id="PF20639">
    <property type="entry name" value="Rrn6_K-rich"/>
    <property type="match status" value="1"/>
</dbReference>
<sequence length="930" mass="102559">MCSTVPLNANCHLAGRTQSTQIYPKTLVEGPPPPEITAYQRAEQSARFLRDFYPDLDIPFDVLQGLVMEDHSGSERATLFDPYAGNRLVAVTIDSPFGPENSRPSPISFLAFVSGEGGSGLNISAFGRYNGNFAPLIACPNILKDFEKPILQISGLSTSNGVCAIAVRTPNDLVVCQLVPKQRVKENQPPVSLKVLGSVELGQPDSRPFMDMIFDYITGESVTHVRLILVDGSGRLWSWSSEDGTTSPTLLIDLPIENTSKYALSSDASHWRLAHSGLVGVVYVVSGRFVGRVDLRESPPLCETVFELHSNDGIFTSVTSTAIDFTLCAATTTKLFWFDTPSGKTVAAWRHDRQSEPGLQVVWMPGVTRPEACLYSLRNNWISVYPMAWSQNQQSETGARLRVHASSNLPRSFLLSSPHNVSRLRQRKGLQLFRHPLQDIEKEESFDVFELTSEQAIFRTRINDVTSSYPDGALRVWSKEVYRMQDTIDEAERSGSKYGPLGLRESRVYDLRSFYERLFLGMPRQDADSEESSTSTIADLKELLENISTISMDPTDEGSALLTFHDIARRAGSERANGQQRSSLFASTAFHSEDGYDALQEACDTSAIPPTEAIAQDAAWHWNISDTLEILCGEGAPVPYRLKDLGQSKYRKFDVAEPEMEDKDPSILEREDASARTLAVDLAMSLDVFSTRPFRGPESSPEETLMGVDAATSMMSKTSIAASKPPPIDFGFLQPELSGVSNSLEMEDVEDIPASRRRRRRRRSLPEEDFDQGARLLLSGWRVGDDPRGVHYVNPYDPDAGLFKKPERAITSTPVPLVQRTTAQVGGSNAPNAVRPQQASSAPMVPALRSTDRAFWYTSAIHEPHGIPMLPASQPDLNGGRDWATQPPDMFDNSLPSVPMLPSTQPVSGTFGSRLAVPTAAKKKKRVSGF</sequence>
<gene>
    <name evidence="4" type="ORF">M407DRAFT_235523</name>
</gene>
<dbReference type="EMBL" id="KN823027">
    <property type="protein sequence ID" value="KIO26262.1"/>
    <property type="molecule type" value="Genomic_DNA"/>
</dbReference>